<evidence type="ECO:0000313" key="2">
    <source>
        <dbReference type="EMBL" id="TVM33745.1"/>
    </source>
</evidence>
<dbReference type="RefSeq" id="WP_144305412.1">
    <property type="nucleotide sequence ID" value="NZ_QMIF01000006.1"/>
</dbReference>
<evidence type="ECO:0000313" key="3">
    <source>
        <dbReference type="Proteomes" id="UP000434052"/>
    </source>
</evidence>
<feature type="domain" description="CheW-like" evidence="1">
    <location>
        <begin position="8"/>
        <end position="152"/>
    </location>
</feature>
<sequence length="170" mass="19053">MSNDNGNTQTVLTVTLGQEQYALDIYAVREILDMAEVTRIPKMPAYMRGMVNVRGTAVPVVDLKMKFGMEPIEQTLNTRIVILEIEKDGKVTPMGAMTDSVRDVLVLHEEQIDAPPELGSSVDIDFIKGIARKDDAFIILLDVDKVFAREEITMLRQVREEQENTNKTAA</sequence>
<protein>
    <submittedName>
        <fullName evidence="2">Chemotaxis protein CheW</fullName>
    </submittedName>
</protein>
<gene>
    <name evidence="2" type="ORF">DQK91_11025</name>
</gene>
<dbReference type="InterPro" id="IPR039315">
    <property type="entry name" value="CheW"/>
</dbReference>
<organism evidence="2 3">
    <name type="scientific">Oceanidesulfovibrio marinus</name>
    <dbReference type="NCBI Taxonomy" id="370038"/>
    <lineage>
        <taxon>Bacteria</taxon>
        <taxon>Pseudomonadati</taxon>
        <taxon>Thermodesulfobacteriota</taxon>
        <taxon>Desulfovibrionia</taxon>
        <taxon>Desulfovibrionales</taxon>
        <taxon>Desulfovibrionaceae</taxon>
        <taxon>Oceanidesulfovibrio</taxon>
    </lineage>
</organism>
<dbReference type="Pfam" id="PF01584">
    <property type="entry name" value="CheW"/>
    <property type="match status" value="1"/>
</dbReference>
<dbReference type="AlphaFoldDB" id="A0A6P1ZGH7"/>
<dbReference type="EMBL" id="QMIF01000006">
    <property type="protein sequence ID" value="TVM33745.1"/>
    <property type="molecule type" value="Genomic_DNA"/>
</dbReference>
<comment type="caution">
    <text evidence="2">The sequence shown here is derived from an EMBL/GenBank/DDBJ whole genome shotgun (WGS) entry which is preliminary data.</text>
</comment>
<dbReference type="SUPFAM" id="SSF50341">
    <property type="entry name" value="CheW-like"/>
    <property type="match status" value="1"/>
</dbReference>
<dbReference type="GO" id="GO:0006935">
    <property type="term" value="P:chemotaxis"/>
    <property type="evidence" value="ECO:0007669"/>
    <property type="project" value="InterPro"/>
</dbReference>
<dbReference type="PANTHER" id="PTHR22617:SF23">
    <property type="entry name" value="CHEMOTAXIS PROTEIN CHEW"/>
    <property type="match status" value="1"/>
</dbReference>
<dbReference type="SMART" id="SM00260">
    <property type="entry name" value="CheW"/>
    <property type="match status" value="1"/>
</dbReference>
<dbReference type="Gene3D" id="2.40.50.180">
    <property type="entry name" value="CheA-289, Domain 4"/>
    <property type="match status" value="1"/>
</dbReference>
<dbReference type="GO" id="GO:0007165">
    <property type="term" value="P:signal transduction"/>
    <property type="evidence" value="ECO:0007669"/>
    <property type="project" value="InterPro"/>
</dbReference>
<reference evidence="2 3" key="1">
    <citation type="submission" date="2018-06" db="EMBL/GenBank/DDBJ databases">
        <title>Complete genome of Desulfovibrio marinus P48SEP.</title>
        <authorList>
            <person name="Crispim J.S."/>
            <person name="Vidigal P.M.P."/>
            <person name="Silva L.C.F."/>
            <person name="Araujo L.C."/>
            <person name="Laguardia C.N."/>
            <person name="Dias R.S."/>
            <person name="Sousa M.P."/>
            <person name="Paula S.O."/>
            <person name="Silva C."/>
        </authorList>
    </citation>
    <scope>NUCLEOTIDE SEQUENCE [LARGE SCALE GENOMIC DNA]</scope>
    <source>
        <strain evidence="2 3">P48SEP</strain>
    </source>
</reference>
<dbReference type="InterPro" id="IPR036061">
    <property type="entry name" value="CheW-like_dom_sf"/>
</dbReference>
<dbReference type="Gene3D" id="2.30.30.40">
    <property type="entry name" value="SH3 Domains"/>
    <property type="match status" value="1"/>
</dbReference>
<dbReference type="GO" id="GO:0005829">
    <property type="term" value="C:cytosol"/>
    <property type="evidence" value="ECO:0007669"/>
    <property type="project" value="TreeGrafter"/>
</dbReference>
<dbReference type="PANTHER" id="PTHR22617">
    <property type="entry name" value="CHEMOTAXIS SENSOR HISTIDINE KINASE-RELATED"/>
    <property type="match status" value="1"/>
</dbReference>
<dbReference type="InterPro" id="IPR002545">
    <property type="entry name" value="CheW-lke_dom"/>
</dbReference>
<dbReference type="Proteomes" id="UP000434052">
    <property type="component" value="Unassembled WGS sequence"/>
</dbReference>
<dbReference type="OrthoDB" id="9790406at2"/>
<accession>A0A6P1ZGH7</accession>
<dbReference type="PROSITE" id="PS50851">
    <property type="entry name" value="CHEW"/>
    <property type="match status" value="1"/>
</dbReference>
<dbReference type="CDD" id="cd00732">
    <property type="entry name" value="CheW"/>
    <property type="match status" value="1"/>
</dbReference>
<proteinExistence type="predicted"/>
<evidence type="ECO:0000259" key="1">
    <source>
        <dbReference type="PROSITE" id="PS50851"/>
    </source>
</evidence>
<name>A0A6P1ZGH7_9BACT</name>